<keyword evidence="2" id="KW-0489">Methyltransferase</keyword>
<dbReference type="GO" id="GO:0008168">
    <property type="term" value="F:methyltransferase activity"/>
    <property type="evidence" value="ECO:0007669"/>
    <property type="project" value="UniProtKB-KW"/>
</dbReference>
<dbReference type="RefSeq" id="WP_190949618.1">
    <property type="nucleotide sequence ID" value="NZ_JACJTC010000008.1"/>
</dbReference>
<dbReference type="EMBL" id="JACJTC010000008">
    <property type="protein sequence ID" value="MBD2611989.1"/>
    <property type="molecule type" value="Genomic_DNA"/>
</dbReference>
<reference evidence="2 3" key="1">
    <citation type="journal article" date="2020" name="ISME J.">
        <title>Comparative genomics reveals insights into cyanobacterial evolution and habitat adaptation.</title>
        <authorList>
            <person name="Chen M.Y."/>
            <person name="Teng W.K."/>
            <person name="Zhao L."/>
            <person name="Hu C.X."/>
            <person name="Zhou Y.K."/>
            <person name="Han B.P."/>
            <person name="Song L.R."/>
            <person name="Shu W.S."/>
        </authorList>
    </citation>
    <scope>NUCLEOTIDE SEQUENCE [LARGE SCALE GENOMIC DNA]</scope>
    <source>
        <strain evidence="2 3">FACHB-252</strain>
    </source>
</reference>
<dbReference type="InterPro" id="IPR006342">
    <property type="entry name" value="FkbM_mtfrase"/>
</dbReference>
<gene>
    <name evidence="2" type="ORF">H6G94_11990</name>
</gene>
<dbReference type="GO" id="GO:0032259">
    <property type="term" value="P:methylation"/>
    <property type="evidence" value="ECO:0007669"/>
    <property type="project" value="UniProtKB-KW"/>
</dbReference>
<sequence>MKYQFSSLKRSIFETFQNPKYSRPALNNLDHKLEKYLNFKNGFFIEAGANDGYTQSNTYYLEKILGWRGILIEGIPSLYNKCKTIRKKSSVYNCALVSQNFSDSYVEMHYANLMSVVEGSLKNSKSQINHIEKGLKLQDIKQTYAIKVPAKTLESILDEFSDLPKIDFFSLDVEGYEVNVLKGLNLNKYKPRYILVEGIFFDEVNSFLESSYQLVEKLSFHDYFYQIKE</sequence>
<keyword evidence="3" id="KW-1185">Reference proteome</keyword>
<dbReference type="SUPFAM" id="SSF53335">
    <property type="entry name" value="S-adenosyl-L-methionine-dependent methyltransferases"/>
    <property type="match status" value="1"/>
</dbReference>
<dbReference type="InterPro" id="IPR029063">
    <property type="entry name" value="SAM-dependent_MTases_sf"/>
</dbReference>
<accession>A0ABR8H8G8</accession>
<dbReference type="Gene3D" id="3.40.50.150">
    <property type="entry name" value="Vaccinia Virus protein VP39"/>
    <property type="match status" value="1"/>
</dbReference>
<evidence type="ECO:0000313" key="3">
    <source>
        <dbReference type="Proteomes" id="UP000606396"/>
    </source>
</evidence>
<dbReference type="Pfam" id="PF05050">
    <property type="entry name" value="Methyltransf_21"/>
    <property type="match status" value="1"/>
</dbReference>
<comment type="caution">
    <text evidence="2">The sequence shown here is derived from an EMBL/GenBank/DDBJ whole genome shotgun (WGS) entry which is preliminary data.</text>
</comment>
<dbReference type="Proteomes" id="UP000606396">
    <property type="component" value="Unassembled WGS sequence"/>
</dbReference>
<feature type="domain" description="Methyltransferase FkbM" evidence="1">
    <location>
        <begin position="47"/>
        <end position="207"/>
    </location>
</feature>
<name>A0ABR8H8G8_NOSPU</name>
<proteinExistence type="predicted"/>
<organism evidence="2 3">
    <name type="scientific">Nostoc punctiforme FACHB-252</name>
    <dbReference type="NCBI Taxonomy" id="1357509"/>
    <lineage>
        <taxon>Bacteria</taxon>
        <taxon>Bacillati</taxon>
        <taxon>Cyanobacteriota</taxon>
        <taxon>Cyanophyceae</taxon>
        <taxon>Nostocales</taxon>
        <taxon>Nostocaceae</taxon>
        <taxon>Nostoc</taxon>
    </lineage>
</organism>
<dbReference type="InterPro" id="IPR053202">
    <property type="entry name" value="EGF_Rcpt_Signaling_Reg"/>
</dbReference>
<dbReference type="NCBIfam" id="TIGR01444">
    <property type="entry name" value="fkbM_fam"/>
    <property type="match status" value="1"/>
</dbReference>
<evidence type="ECO:0000259" key="1">
    <source>
        <dbReference type="Pfam" id="PF05050"/>
    </source>
</evidence>
<dbReference type="PANTHER" id="PTHR34009:SF2">
    <property type="entry name" value="PROTEIN STAR"/>
    <property type="match status" value="1"/>
</dbReference>
<evidence type="ECO:0000313" key="2">
    <source>
        <dbReference type="EMBL" id="MBD2611989.1"/>
    </source>
</evidence>
<keyword evidence="2" id="KW-0808">Transferase</keyword>
<protein>
    <submittedName>
        <fullName evidence="2">FkbM family methyltransferase</fullName>
    </submittedName>
</protein>
<dbReference type="PANTHER" id="PTHR34009">
    <property type="entry name" value="PROTEIN STAR"/>
    <property type="match status" value="1"/>
</dbReference>